<dbReference type="InterPro" id="IPR019819">
    <property type="entry name" value="Carboxylesterase_B_CS"/>
</dbReference>
<dbReference type="InterPro" id="IPR000997">
    <property type="entry name" value="Cholinesterase"/>
</dbReference>
<dbReference type="GO" id="GO:0005886">
    <property type="term" value="C:plasma membrane"/>
    <property type="evidence" value="ECO:0007669"/>
    <property type="project" value="TreeGrafter"/>
</dbReference>
<comment type="similarity">
    <text evidence="1">Belongs to the type-B carboxylesterase/lipase family.</text>
</comment>
<dbReference type="PANTHER" id="PTHR43918:SF12">
    <property type="entry name" value="ACETYLCHOLINESTERASE 1"/>
    <property type="match status" value="1"/>
</dbReference>
<evidence type="ECO:0000256" key="1">
    <source>
        <dbReference type="ARBA" id="ARBA00005964"/>
    </source>
</evidence>
<dbReference type="Proteomes" id="UP000838412">
    <property type="component" value="Chromosome 9"/>
</dbReference>
<dbReference type="GO" id="GO:0005615">
    <property type="term" value="C:extracellular space"/>
    <property type="evidence" value="ECO:0007669"/>
    <property type="project" value="TreeGrafter"/>
</dbReference>
<sequence length="732" mass="79523">MRAVTSAMVLNMLKTFAVRAPRMAIKKRAPREREASAVSVVRAPALAAILERSLRPFDPTLGALTALTALSRRSHGAHRACSALSRRSHGARFLIAILGALTAKVLRTFKTIAKVTARMALSPCSLRAPTALSPRSRRSHGDLAKMRLTPCQIIDPAGMAVYLLAALCAAMFSPVTVQAVAEVTAPAGRLVGLEQDLFGTTVHAFLGIPFAHPPVGERRFRRAERLPPWDGVYNATTRPNACIQGSQNTQMSEDCLYLNVFQPTDVPAGAAVMVWIHGGAFNSGAGALYYGGILAAIEGVIVVTVNYRLSVLGFLYTGTDDAPGNMGLTDQLLALHWVQDNIPSFGGDSSKVTIFGESAGATSVGLHLLSQESRNVFSRAVLQSGTVLLPGMVNTVPEAADKAMALSERLGCPTEQGTAALLTCLRSQDAQQFVTSTLFVPVMDNEFLPANQADSLNDGIFKRADIMIGANTNEGFLILSISGFSVESLSSANRELFKQAIDRVISKELNELAFEAVEFQYTDWLHPDADTRYRDILAAVGGDYPFVCPAVTTARAHARFGTNVYMYEFGYRSTNSRRPDWVQASHGDEVYFVFGIPTVPAYGYSSEDAEVSRKMMRHWANFAKTGDPNDGNTNEAVWNPFTETDRAYMLFDGRDQGTMNGWKTTECAMWDVYVPSLINKTALQDLVTPEPVQCQTTADVVLPAVWGQSLTLALLLTVFKDFISFITSIFIL</sequence>
<evidence type="ECO:0000313" key="7">
    <source>
        <dbReference type="EMBL" id="CAH1274062.1"/>
    </source>
</evidence>
<dbReference type="GO" id="GO:0019695">
    <property type="term" value="P:choline metabolic process"/>
    <property type="evidence" value="ECO:0007669"/>
    <property type="project" value="TreeGrafter"/>
</dbReference>
<evidence type="ECO:0000256" key="5">
    <source>
        <dbReference type="PIRSR" id="PIRSR600997-1"/>
    </source>
</evidence>
<dbReference type="SUPFAM" id="SSF53474">
    <property type="entry name" value="alpha/beta-Hydrolases"/>
    <property type="match status" value="1"/>
</dbReference>
<keyword evidence="8" id="KW-1185">Reference proteome</keyword>
<dbReference type="PRINTS" id="PR00878">
    <property type="entry name" value="CHOLNESTRASE"/>
</dbReference>
<evidence type="ECO:0000256" key="2">
    <source>
        <dbReference type="ARBA" id="ARBA00022487"/>
    </source>
</evidence>
<keyword evidence="2" id="KW-0719">Serine esterase</keyword>
<dbReference type="GO" id="GO:0006581">
    <property type="term" value="P:acetylcholine catabolic process"/>
    <property type="evidence" value="ECO:0007669"/>
    <property type="project" value="TreeGrafter"/>
</dbReference>
<keyword evidence="4" id="KW-1015">Disulfide bond</keyword>
<keyword evidence="3" id="KW-0378">Hydrolase</keyword>
<dbReference type="InterPro" id="IPR019826">
    <property type="entry name" value="Carboxylesterase_B_AS"/>
</dbReference>
<dbReference type="InterPro" id="IPR050654">
    <property type="entry name" value="AChE-related_enzymes"/>
</dbReference>
<evidence type="ECO:0000256" key="4">
    <source>
        <dbReference type="ARBA" id="ARBA00023157"/>
    </source>
</evidence>
<dbReference type="GO" id="GO:0003990">
    <property type="term" value="F:acetylcholinesterase activity"/>
    <property type="evidence" value="ECO:0007669"/>
    <property type="project" value="TreeGrafter"/>
</dbReference>
<dbReference type="CDD" id="cd00312">
    <property type="entry name" value="Esterase_lipase"/>
    <property type="match status" value="1"/>
</dbReference>
<dbReference type="AlphaFoldDB" id="A0A8K0F1J0"/>
<dbReference type="PANTHER" id="PTHR43918">
    <property type="entry name" value="ACETYLCHOLINESTERASE"/>
    <property type="match status" value="1"/>
</dbReference>
<protein>
    <submittedName>
        <fullName evidence="7">BCHE protein</fullName>
    </submittedName>
</protein>
<dbReference type="Gene3D" id="3.40.50.1820">
    <property type="entry name" value="alpha/beta hydrolase"/>
    <property type="match status" value="1"/>
</dbReference>
<name>A0A8K0F1J0_BRALA</name>
<dbReference type="PROSITE" id="PS00122">
    <property type="entry name" value="CARBOXYLESTERASE_B_1"/>
    <property type="match status" value="1"/>
</dbReference>
<organism evidence="7 8">
    <name type="scientific">Branchiostoma lanceolatum</name>
    <name type="common">Common lancelet</name>
    <name type="synonym">Amphioxus lanceolatum</name>
    <dbReference type="NCBI Taxonomy" id="7740"/>
    <lineage>
        <taxon>Eukaryota</taxon>
        <taxon>Metazoa</taxon>
        <taxon>Chordata</taxon>
        <taxon>Cephalochordata</taxon>
        <taxon>Leptocardii</taxon>
        <taxon>Amphioxiformes</taxon>
        <taxon>Branchiostomatidae</taxon>
        <taxon>Branchiostoma</taxon>
    </lineage>
</organism>
<dbReference type="Pfam" id="PF00135">
    <property type="entry name" value="COesterase"/>
    <property type="match status" value="1"/>
</dbReference>
<feature type="active site" description="Charge relay system" evidence="5">
    <location>
        <position position="474"/>
    </location>
</feature>
<feature type="domain" description="Carboxylesterase type B" evidence="6">
    <location>
        <begin position="181"/>
        <end position="670"/>
    </location>
</feature>
<evidence type="ECO:0000313" key="8">
    <source>
        <dbReference type="Proteomes" id="UP000838412"/>
    </source>
</evidence>
<dbReference type="InterPro" id="IPR029058">
    <property type="entry name" value="AB_hydrolase_fold"/>
</dbReference>
<dbReference type="InterPro" id="IPR002018">
    <property type="entry name" value="CarbesteraseB"/>
</dbReference>
<gene>
    <name evidence="7" type="primary">BCHE</name>
    <name evidence="7" type="ORF">BLAG_LOCUS25196</name>
</gene>
<proteinExistence type="inferred from homology"/>
<dbReference type="FunFam" id="3.40.50.1820:FF:000029">
    <property type="entry name" value="Acetylcholinesterase"/>
    <property type="match status" value="1"/>
</dbReference>
<dbReference type="OrthoDB" id="408631at2759"/>
<reference evidence="7" key="1">
    <citation type="submission" date="2022-01" db="EMBL/GenBank/DDBJ databases">
        <authorList>
            <person name="Braso-Vives M."/>
        </authorList>
    </citation>
    <scope>NUCLEOTIDE SEQUENCE</scope>
</reference>
<evidence type="ECO:0000256" key="3">
    <source>
        <dbReference type="ARBA" id="ARBA00022801"/>
    </source>
</evidence>
<evidence type="ECO:0000259" key="6">
    <source>
        <dbReference type="Pfam" id="PF00135"/>
    </source>
</evidence>
<dbReference type="PROSITE" id="PS00941">
    <property type="entry name" value="CARBOXYLESTERASE_B_2"/>
    <property type="match status" value="1"/>
</dbReference>
<accession>A0A8K0F1J0</accession>
<feature type="active site" description="Acyl-ester intermediate" evidence="5">
    <location>
        <position position="358"/>
    </location>
</feature>
<feature type="active site" description="Charge relay system" evidence="5">
    <location>
        <position position="586"/>
    </location>
</feature>
<dbReference type="EMBL" id="OV696694">
    <property type="protein sequence ID" value="CAH1274062.1"/>
    <property type="molecule type" value="Genomic_DNA"/>
</dbReference>